<dbReference type="GO" id="GO:0050136">
    <property type="term" value="F:NADH dehydrogenase (quinone) (non-electrogenic) activity"/>
    <property type="evidence" value="ECO:0007669"/>
    <property type="project" value="UniProtKB-EC"/>
</dbReference>
<keyword evidence="6" id="KW-0520">NAD</keyword>
<keyword evidence="4" id="KW-0274">FAD</keyword>
<dbReference type="EC" id="1.6.5.9" evidence="2"/>
<evidence type="ECO:0000256" key="3">
    <source>
        <dbReference type="ARBA" id="ARBA00022630"/>
    </source>
</evidence>
<keyword evidence="3" id="KW-0285">Flavoprotein</keyword>
<sequence>MDPRRVVIVGAGFGGLSAARKLAVAGVPFTLIDKKNHHLFQPLLYQVASAVLSPAEIAVPIRSVLSPGRGRSIEILMEEVESIDTAAQSVHTVGGDSVAYSDLILAPGSKFTYFGHERQWAHNAPALKSLDDALNIRRRVLLAFERAETTSDPALRDRLMTFVIVGGGPTGVEMAGALAELSRATLARDFTNIDPRAARVILIEASDTVLGAYPDRLCRYARRQLEHLGVDVRTGAPVEEIDATGLRAGESVIETSNIFWCAGVEATAVGRWLGVDTEKNGTVAVGPDLTVSGLANVFVIGDAATARDAEGKPLPALAPVAKQQGAYAARAIILRRAGKPAQAPFRYRDWGTMATIGRSSAVASFGRLQLTGFVAWMVWGGVHITYLVGFRNRVTVLFNWFWHWITYAKGSRLITGPDQAATTDLDSPRAIDRELDKTVNALEEST</sequence>
<name>A0A369W772_9HYPH</name>
<evidence type="ECO:0000313" key="9">
    <source>
        <dbReference type="EMBL" id="RDE10546.1"/>
    </source>
</evidence>
<evidence type="ECO:0000259" key="8">
    <source>
        <dbReference type="Pfam" id="PF07992"/>
    </source>
</evidence>
<dbReference type="EMBL" id="QQNH01000001">
    <property type="protein sequence ID" value="RDE10546.1"/>
    <property type="molecule type" value="Genomic_DNA"/>
</dbReference>
<evidence type="ECO:0000256" key="7">
    <source>
        <dbReference type="ARBA" id="ARBA00047599"/>
    </source>
</evidence>
<dbReference type="AlphaFoldDB" id="A0A369W772"/>
<evidence type="ECO:0000313" key="10">
    <source>
        <dbReference type="Proteomes" id="UP000253759"/>
    </source>
</evidence>
<dbReference type="SUPFAM" id="SSF51905">
    <property type="entry name" value="FAD/NAD(P)-binding domain"/>
    <property type="match status" value="1"/>
</dbReference>
<comment type="caution">
    <text evidence="9">The sequence shown here is derived from an EMBL/GenBank/DDBJ whole genome shotgun (WGS) entry which is preliminary data.</text>
</comment>
<dbReference type="PRINTS" id="PR00411">
    <property type="entry name" value="PNDRDTASEI"/>
</dbReference>
<accession>A0A369W772</accession>
<dbReference type="Proteomes" id="UP000253759">
    <property type="component" value="Unassembled WGS sequence"/>
</dbReference>
<protein>
    <recommendedName>
        <fullName evidence="2">NADH:ubiquinone reductase (non-electrogenic)</fullName>
        <ecNumber evidence="2">1.6.5.9</ecNumber>
    </recommendedName>
</protein>
<reference evidence="10" key="1">
    <citation type="submission" date="2018-07" db="EMBL/GenBank/DDBJ databases">
        <authorList>
            <person name="Liu B.-T."/>
            <person name="Du Z."/>
        </authorList>
    </citation>
    <scope>NUCLEOTIDE SEQUENCE [LARGE SCALE GENOMIC DNA]</scope>
    <source>
        <strain evidence="10">XYN52</strain>
    </source>
</reference>
<dbReference type="PRINTS" id="PR00368">
    <property type="entry name" value="FADPNR"/>
</dbReference>
<feature type="domain" description="FAD/NAD(P)-binding" evidence="8">
    <location>
        <begin position="5"/>
        <end position="325"/>
    </location>
</feature>
<evidence type="ECO:0000256" key="4">
    <source>
        <dbReference type="ARBA" id="ARBA00022827"/>
    </source>
</evidence>
<dbReference type="PANTHER" id="PTHR43706">
    <property type="entry name" value="NADH DEHYDROGENASE"/>
    <property type="match status" value="1"/>
</dbReference>
<dbReference type="Pfam" id="PF07992">
    <property type="entry name" value="Pyr_redox_2"/>
    <property type="match status" value="1"/>
</dbReference>
<proteinExistence type="inferred from homology"/>
<dbReference type="PANTHER" id="PTHR43706:SF47">
    <property type="entry name" value="EXTERNAL NADH-UBIQUINONE OXIDOREDUCTASE 1, MITOCHONDRIAL-RELATED"/>
    <property type="match status" value="1"/>
</dbReference>
<organism evidence="9 10">
    <name type="scientific">Pelagibacterium lacus</name>
    <dbReference type="NCBI Taxonomy" id="2282655"/>
    <lineage>
        <taxon>Bacteria</taxon>
        <taxon>Pseudomonadati</taxon>
        <taxon>Pseudomonadota</taxon>
        <taxon>Alphaproteobacteria</taxon>
        <taxon>Hyphomicrobiales</taxon>
        <taxon>Devosiaceae</taxon>
        <taxon>Pelagibacterium</taxon>
    </lineage>
</organism>
<dbReference type="Gene3D" id="3.50.50.100">
    <property type="match status" value="1"/>
</dbReference>
<dbReference type="OrthoDB" id="9781621at2"/>
<comment type="similarity">
    <text evidence="1">Belongs to the NADH dehydrogenase family.</text>
</comment>
<dbReference type="InterPro" id="IPR045024">
    <property type="entry name" value="NDH-2"/>
</dbReference>
<gene>
    <name evidence="9" type="ORF">DVH29_00940</name>
</gene>
<keyword evidence="5" id="KW-0560">Oxidoreductase</keyword>
<evidence type="ECO:0000256" key="6">
    <source>
        <dbReference type="ARBA" id="ARBA00023027"/>
    </source>
</evidence>
<evidence type="ECO:0000256" key="5">
    <source>
        <dbReference type="ARBA" id="ARBA00023002"/>
    </source>
</evidence>
<keyword evidence="10" id="KW-1185">Reference proteome</keyword>
<dbReference type="InterPro" id="IPR036188">
    <property type="entry name" value="FAD/NAD-bd_sf"/>
</dbReference>
<dbReference type="InterPro" id="IPR023753">
    <property type="entry name" value="FAD/NAD-binding_dom"/>
</dbReference>
<dbReference type="RefSeq" id="WP_114644266.1">
    <property type="nucleotide sequence ID" value="NZ_QQNH01000001.1"/>
</dbReference>
<evidence type="ECO:0000256" key="2">
    <source>
        <dbReference type="ARBA" id="ARBA00012637"/>
    </source>
</evidence>
<evidence type="ECO:0000256" key="1">
    <source>
        <dbReference type="ARBA" id="ARBA00005272"/>
    </source>
</evidence>
<comment type="catalytic activity">
    <reaction evidence="7">
        <text>a quinone + NADH + H(+) = a quinol + NAD(+)</text>
        <dbReference type="Rhea" id="RHEA:46160"/>
        <dbReference type="ChEBI" id="CHEBI:15378"/>
        <dbReference type="ChEBI" id="CHEBI:24646"/>
        <dbReference type="ChEBI" id="CHEBI:57540"/>
        <dbReference type="ChEBI" id="CHEBI:57945"/>
        <dbReference type="ChEBI" id="CHEBI:132124"/>
        <dbReference type="EC" id="1.6.5.9"/>
    </reaction>
</comment>